<keyword evidence="11" id="KW-1185">Reference proteome</keyword>
<dbReference type="InterPro" id="IPR005998">
    <property type="entry name" value="Ribosomal_uL30_euk"/>
</dbReference>
<evidence type="ECO:0000313" key="11">
    <source>
        <dbReference type="Proteomes" id="UP000801492"/>
    </source>
</evidence>
<dbReference type="Gene3D" id="3.30.1390.20">
    <property type="entry name" value="Ribosomal protein L30, ferredoxin-like fold domain"/>
    <property type="match status" value="1"/>
</dbReference>
<dbReference type="AlphaFoldDB" id="A0A8K0CVW2"/>
<dbReference type="CDD" id="cd01657">
    <property type="entry name" value="Ribosomal_L7_archeal_euk"/>
    <property type="match status" value="1"/>
</dbReference>
<evidence type="ECO:0000259" key="8">
    <source>
        <dbReference type="Pfam" id="PF00327"/>
    </source>
</evidence>
<evidence type="ECO:0000256" key="4">
    <source>
        <dbReference type="ARBA" id="ARBA00040575"/>
    </source>
</evidence>
<dbReference type="OrthoDB" id="28644at2759"/>
<keyword evidence="2" id="KW-0689">Ribosomal protein</keyword>
<dbReference type="Pfam" id="PF08079">
    <property type="entry name" value="Ribosomal_L30_N"/>
    <property type="match status" value="1"/>
</dbReference>
<keyword evidence="3" id="KW-0687">Ribonucleoprotein</keyword>
<feature type="domain" description="Large ribosomal subunit protein uL30-like ferredoxin-like fold" evidence="8">
    <location>
        <begin position="103"/>
        <end position="153"/>
    </location>
</feature>
<protein>
    <recommendedName>
        <fullName evidence="4">Large ribosomal subunit protein uL30</fullName>
    </recommendedName>
    <alternativeName>
        <fullName evidence="5">60S ribosomal protein L7</fullName>
    </alternativeName>
</protein>
<dbReference type="NCBIfam" id="TIGR01310">
    <property type="entry name" value="uL30_euk"/>
    <property type="match status" value="1"/>
</dbReference>
<feature type="compositionally biased region" description="Basic and acidic residues" evidence="7">
    <location>
        <begin position="1"/>
        <end position="18"/>
    </location>
</feature>
<dbReference type="InterPro" id="IPR016082">
    <property type="entry name" value="Ribosomal_uL30_ferredoxin-like"/>
</dbReference>
<gene>
    <name evidence="10" type="ORF">ILUMI_13874</name>
</gene>
<dbReference type="FunFam" id="3.30.1390.20:FF:000003">
    <property type="entry name" value="60S ribosomal protein L7"/>
    <property type="match status" value="1"/>
</dbReference>
<comment type="similarity">
    <text evidence="1">Belongs to the universal ribosomal protein uL30 family.</text>
</comment>
<dbReference type="InterPro" id="IPR035808">
    <property type="entry name" value="Ribosomal_uL30_euk_arc"/>
</dbReference>
<dbReference type="Proteomes" id="UP000801492">
    <property type="component" value="Unassembled WGS sequence"/>
</dbReference>
<accession>A0A8K0CVW2</accession>
<evidence type="ECO:0000259" key="9">
    <source>
        <dbReference type="Pfam" id="PF08079"/>
    </source>
</evidence>
<dbReference type="InterPro" id="IPR012988">
    <property type="entry name" value="Ribosomal_uL30_N_euk"/>
</dbReference>
<evidence type="ECO:0000313" key="10">
    <source>
        <dbReference type="EMBL" id="KAF2892292.1"/>
    </source>
</evidence>
<dbReference type="PANTHER" id="PTHR11524">
    <property type="entry name" value="60S RIBOSOMAL PROTEIN L7"/>
    <property type="match status" value="1"/>
</dbReference>
<dbReference type="GO" id="GO:0000463">
    <property type="term" value="P:maturation of LSU-rRNA from tricistronic rRNA transcript (SSU-rRNA, 5.8S rRNA, LSU-rRNA)"/>
    <property type="evidence" value="ECO:0007669"/>
    <property type="project" value="TreeGrafter"/>
</dbReference>
<evidence type="ECO:0000256" key="6">
    <source>
        <dbReference type="ARBA" id="ARBA00055388"/>
    </source>
</evidence>
<organism evidence="10 11">
    <name type="scientific">Ignelater luminosus</name>
    <name type="common">Cucubano</name>
    <name type="synonym">Pyrophorus luminosus</name>
    <dbReference type="NCBI Taxonomy" id="2038154"/>
    <lineage>
        <taxon>Eukaryota</taxon>
        <taxon>Metazoa</taxon>
        <taxon>Ecdysozoa</taxon>
        <taxon>Arthropoda</taxon>
        <taxon>Hexapoda</taxon>
        <taxon>Insecta</taxon>
        <taxon>Pterygota</taxon>
        <taxon>Neoptera</taxon>
        <taxon>Endopterygota</taxon>
        <taxon>Coleoptera</taxon>
        <taxon>Polyphaga</taxon>
        <taxon>Elateriformia</taxon>
        <taxon>Elateroidea</taxon>
        <taxon>Elateridae</taxon>
        <taxon>Agrypninae</taxon>
        <taxon>Pyrophorini</taxon>
        <taxon>Ignelater</taxon>
    </lineage>
</organism>
<proteinExistence type="inferred from homology"/>
<evidence type="ECO:0000256" key="7">
    <source>
        <dbReference type="SAM" id="MobiDB-lite"/>
    </source>
</evidence>
<feature type="region of interest" description="Disordered" evidence="7">
    <location>
        <begin position="1"/>
        <end position="29"/>
    </location>
</feature>
<reference evidence="10" key="1">
    <citation type="submission" date="2019-08" db="EMBL/GenBank/DDBJ databases">
        <title>The genome of the North American firefly Photinus pyralis.</title>
        <authorList>
            <consortium name="Photinus pyralis genome working group"/>
            <person name="Fallon T.R."/>
            <person name="Sander Lower S.E."/>
            <person name="Weng J.-K."/>
        </authorList>
    </citation>
    <scope>NUCLEOTIDE SEQUENCE</scope>
    <source>
        <strain evidence="10">TRF0915ILg1</strain>
        <tissue evidence="10">Whole body</tissue>
    </source>
</reference>
<sequence length="261" mass="30201">MAPTEKKAAEVKPGDKKPKTAKGLPAVPESVLKHRKRRLAARRGAVTQRIEKRKSNIKKRVNIFKRAEAYVKEYRIKERDEIRLARQAKSRGNYYVPGDAKLAFVIRIRGINQVAPKVRKVLQLFRLRQINNGVFVKLNKATLNMLRICEPYITWGYPNLKSVRELVYKRGFAKIKGQRIPITSNDIIESKLGKSNIICTEDLIHELFTVGPKFKYASNFLWPFKLNTPTGGWRKKTNHYVEGGDFGNREDKINELLRRMV</sequence>
<dbReference type="InterPro" id="IPR036919">
    <property type="entry name" value="Ribo_uL30_ferredoxin-like_sf"/>
</dbReference>
<name>A0A8K0CVW2_IGNLU</name>
<comment type="caution">
    <text evidence="10">The sequence shown here is derived from an EMBL/GenBank/DDBJ whole genome shotgun (WGS) entry which is preliminary data.</text>
</comment>
<dbReference type="InterPro" id="IPR039699">
    <property type="entry name" value="Ribosomal_uL30"/>
</dbReference>
<dbReference type="GO" id="GO:0003723">
    <property type="term" value="F:RNA binding"/>
    <property type="evidence" value="ECO:0007669"/>
    <property type="project" value="InterPro"/>
</dbReference>
<dbReference type="GO" id="GO:0003735">
    <property type="term" value="F:structural constituent of ribosome"/>
    <property type="evidence" value="ECO:0007669"/>
    <property type="project" value="TreeGrafter"/>
</dbReference>
<evidence type="ECO:0000256" key="2">
    <source>
        <dbReference type="ARBA" id="ARBA00022980"/>
    </source>
</evidence>
<dbReference type="GO" id="GO:0022625">
    <property type="term" value="C:cytosolic large ribosomal subunit"/>
    <property type="evidence" value="ECO:0007669"/>
    <property type="project" value="TreeGrafter"/>
</dbReference>
<dbReference type="PANTHER" id="PTHR11524:SF16">
    <property type="entry name" value="LARGE RIBOSOMAL SUBUNIT PROTEIN UL30"/>
    <property type="match status" value="1"/>
</dbReference>
<dbReference type="EMBL" id="VTPC01008821">
    <property type="protein sequence ID" value="KAF2892292.1"/>
    <property type="molecule type" value="Genomic_DNA"/>
</dbReference>
<dbReference type="FunFam" id="3.30.1390.20:FF:000002">
    <property type="entry name" value="60S ribosomal protein L7"/>
    <property type="match status" value="1"/>
</dbReference>
<comment type="function">
    <text evidence="6">Binds to G-rich structures in 28S rRNA and in mRNAs. Plays a regulatory role in the translation apparatus; inhibits cell-free translation of mRNAs.</text>
</comment>
<evidence type="ECO:0000256" key="5">
    <source>
        <dbReference type="ARBA" id="ARBA00041271"/>
    </source>
</evidence>
<dbReference type="SUPFAM" id="SSF55129">
    <property type="entry name" value="Ribosomal protein L30p/L7e"/>
    <property type="match status" value="1"/>
</dbReference>
<feature type="domain" description="Large ribosomal subunit protein uL30 N-terminal eukaryotes" evidence="9">
    <location>
        <begin position="27"/>
        <end position="97"/>
    </location>
</feature>
<evidence type="ECO:0000256" key="3">
    <source>
        <dbReference type="ARBA" id="ARBA00023274"/>
    </source>
</evidence>
<evidence type="ECO:0000256" key="1">
    <source>
        <dbReference type="ARBA" id="ARBA00007594"/>
    </source>
</evidence>
<dbReference type="Pfam" id="PF00327">
    <property type="entry name" value="Ribosomal_L30"/>
    <property type="match status" value="1"/>
</dbReference>